<evidence type="ECO:0000256" key="3">
    <source>
        <dbReference type="ARBA" id="ARBA00022449"/>
    </source>
</evidence>
<evidence type="ECO:0000259" key="11">
    <source>
        <dbReference type="Pfam" id="PF03733"/>
    </source>
</evidence>
<dbReference type="InterPro" id="IPR044880">
    <property type="entry name" value="NCX_ion-bd_dom_sf"/>
</dbReference>
<evidence type="ECO:0000256" key="4">
    <source>
        <dbReference type="ARBA" id="ARBA00022568"/>
    </source>
</evidence>
<proteinExistence type="predicted"/>
<dbReference type="OrthoDB" id="16982at2759"/>
<accession>A0A6J8BHC7</accession>
<evidence type="ECO:0000313" key="12">
    <source>
        <dbReference type="EMBL" id="CAC5383325.1"/>
    </source>
</evidence>
<evidence type="ECO:0000256" key="1">
    <source>
        <dbReference type="ARBA" id="ARBA00004127"/>
    </source>
</evidence>
<evidence type="ECO:0000256" key="7">
    <source>
        <dbReference type="ARBA" id="ARBA00023065"/>
    </source>
</evidence>
<evidence type="ECO:0000256" key="9">
    <source>
        <dbReference type="SAM" id="Phobius"/>
    </source>
</evidence>
<dbReference type="PANTHER" id="PTHR31503:SF10">
    <property type="entry name" value="VNX1 PROTEIN"/>
    <property type="match status" value="1"/>
</dbReference>
<evidence type="ECO:0000313" key="13">
    <source>
        <dbReference type="Proteomes" id="UP000507470"/>
    </source>
</evidence>
<feature type="transmembrane region" description="Helical" evidence="9">
    <location>
        <begin position="338"/>
        <end position="357"/>
    </location>
</feature>
<keyword evidence="2" id="KW-0813">Transport</keyword>
<feature type="transmembrane region" description="Helical" evidence="9">
    <location>
        <begin position="123"/>
        <end position="150"/>
    </location>
</feature>
<keyword evidence="5 9" id="KW-0812">Transmembrane</keyword>
<evidence type="ECO:0000256" key="8">
    <source>
        <dbReference type="ARBA" id="ARBA00023136"/>
    </source>
</evidence>
<dbReference type="Gene3D" id="1.20.1420.30">
    <property type="entry name" value="NCX, central ion-binding region"/>
    <property type="match status" value="2"/>
</dbReference>
<feature type="transmembrane region" description="Helical" evidence="9">
    <location>
        <begin position="412"/>
        <end position="433"/>
    </location>
</feature>
<organism evidence="12 13">
    <name type="scientific">Mytilus coruscus</name>
    <name type="common">Sea mussel</name>
    <dbReference type="NCBI Taxonomy" id="42192"/>
    <lineage>
        <taxon>Eukaryota</taxon>
        <taxon>Metazoa</taxon>
        <taxon>Spiralia</taxon>
        <taxon>Lophotrochozoa</taxon>
        <taxon>Mollusca</taxon>
        <taxon>Bivalvia</taxon>
        <taxon>Autobranchia</taxon>
        <taxon>Pteriomorphia</taxon>
        <taxon>Mytilida</taxon>
        <taxon>Mytiloidea</taxon>
        <taxon>Mytilidae</taxon>
        <taxon>Mytilinae</taxon>
        <taxon>Mytilus</taxon>
    </lineage>
</organism>
<evidence type="ECO:0000256" key="5">
    <source>
        <dbReference type="ARBA" id="ARBA00022692"/>
    </source>
</evidence>
<evidence type="ECO:0000256" key="6">
    <source>
        <dbReference type="ARBA" id="ARBA00022989"/>
    </source>
</evidence>
<reference evidence="12 13" key="1">
    <citation type="submission" date="2020-06" db="EMBL/GenBank/DDBJ databases">
        <authorList>
            <person name="Li R."/>
            <person name="Bekaert M."/>
        </authorList>
    </citation>
    <scope>NUCLEOTIDE SEQUENCE [LARGE SCALE GENOMIC DNA]</scope>
    <source>
        <strain evidence="13">wild</strain>
    </source>
</reference>
<dbReference type="EMBL" id="CACVKT020003358">
    <property type="protein sequence ID" value="CAC5383325.1"/>
    <property type="molecule type" value="Genomic_DNA"/>
</dbReference>
<keyword evidence="4" id="KW-0109">Calcium transport</keyword>
<dbReference type="GO" id="GO:0005774">
    <property type="term" value="C:vacuolar membrane"/>
    <property type="evidence" value="ECO:0007669"/>
    <property type="project" value="UniProtKB-ARBA"/>
</dbReference>
<dbReference type="AlphaFoldDB" id="A0A6J8BHC7"/>
<dbReference type="Pfam" id="PF03733">
    <property type="entry name" value="YccF"/>
    <property type="match status" value="1"/>
</dbReference>
<dbReference type="InterPro" id="IPR005185">
    <property type="entry name" value="YccF"/>
</dbReference>
<feature type="transmembrane region" description="Helical" evidence="9">
    <location>
        <begin position="369"/>
        <end position="392"/>
    </location>
</feature>
<name>A0A6J8BHC7_MYTCO</name>
<protein>
    <submittedName>
        <fullName evidence="12">Uncharacterized protein</fullName>
    </submittedName>
</protein>
<dbReference type="InterPro" id="IPR004713">
    <property type="entry name" value="CaH_exchang"/>
</dbReference>
<keyword evidence="13" id="KW-1185">Reference proteome</keyword>
<evidence type="ECO:0000256" key="2">
    <source>
        <dbReference type="ARBA" id="ARBA00022448"/>
    </source>
</evidence>
<feature type="transmembrane region" description="Helical" evidence="9">
    <location>
        <begin position="579"/>
        <end position="597"/>
    </location>
</feature>
<feature type="transmembrane region" description="Helical" evidence="9">
    <location>
        <begin position="716"/>
        <end position="736"/>
    </location>
</feature>
<feature type="domain" description="Inner membrane component" evidence="11">
    <location>
        <begin position="124"/>
        <end position="174"/>
    </location>
</feature>
<feature type="transmembrane region" description="Helical" evidence="9">
    <location>
        <begin position="689"/>
        <end position="709"/>
    </location>
</feature>
<comment type="subcellular location">
    <subcellularLocation>
        <location evidence="1">Endomembrane system</location>
        <topology evidence="1">Multi-pass membrane protein</topology>
    </subcellularLocation>
</comment>
<evidence type="ECO:0000259" key="10">
    <source>
        <dbReference type="Pfam" id="PF01699"/>
    </source>
</evidence>
<dbReference type="PANTHER" id="PTHR31503">
    <property type="entry name" value="VACUOLAR CALCIUM ION TRANSPORTER"/>
    <property type="match status" value="1"/>
</dbReference>
<dbReference type="InterPro" id="IPR004837">
    <property type="entry name" value="NaCa_Exmemb"/>
</dbReference>
<keyword evidence="6 9" id="KW-1133">Transmembrane helix</keyword>
<feature type="transmembrane region" description="Helical" evidence="9">
    <location>
        <begin position="445"/>
        <end position="465"/>
    </location>
</feature>
<dbReference type="Pfam" id="PF01699">
    <property type="entry name" value="Na_Ca_ex"/>
    <property type="match status" value="1"/>
</dbReference>
<feature type="transmembrane region" description="Helical" evidence="9">
    <location>
        <begin position="225"/>
        <end position="251"/>
    </location>
</feature>
<feature type="transmembrane region" description="Helical" evidence="9">
    <location>
        <begin position="609"/>
        <end position="629"/>
    </location>
</feature>
<feature type="transmembrane region" description="Helical" evidence="9">
    <location>
        <begin position="520"/>
        <end position="540"/>
    </location>
</feature>
<sequence>MQGPMKSRPQLLPVKYTLSVIDLQLCGLAFSPYNLHSLKCQILYLTNQRILLSKIKRQNQSSFTSSLSEKDVEETKICNNYRFGFKKWKGHVTQRPLHNRSETVQNLYADVNKIKLEHAPRSVVFNILYVVLFGWWQAVIYLVLGLVMYLTIVGRHYGLFCLKMSSYYLWPFRKFVYITSSNGLTYSYHISSSSNDSGSEEHKPLLEKRKVAETCVSFWSKVQSYVWLVLGVPILVLLHTVVMVISWLFVISIPIAKINLKSITSLIFLPPEQIQIDDVNEYSQESKIKQSEIILFIPKSVNVYYYKYSVDGMNIILVNLLVFVILSIVFGYTDIVTPPIKCVLGALAIIPLTYYIGMSIISISAQTSVAVGAVINATFGSIVEIIIFVVALNKGKQAGTQLCFNEIVKASLTGTIIGCTLLIPGICMIVGGLKYTAQSFNPKSASVSCLLMFVCVGGIFAPTIFSQVLGDMNCQKCENMYSTNDTLMNTTYGLNCEQCTNSIFGVDREMTLYNKHIKPLVYAICLMLPVAYIIGLIFTLKTHTSHLTIDFTAEQLKRDNVNHQGHSHGSPQWGIVKSMVILLLAATLIGVCADIVTENIQDFLNSTGMSTYFVSVTFLSLIPALPEIVNGIQFALQNNINLGIEIGTSVAIQVCTIEVPLLVLVDIIYVKVPLLVLVDIIYPFELHMVFNQVHLWAVFFAVIVINYTFQDGKSDYFQGTMLLFIYLILLCMYFFMPSPGTCIQR</sequence>
<keyword evidence="3" id="KW-0050">Antiport</keyword>
<feature type="domain" description="Sodium/calcium exchanger membrane region" evidence="10">
    <location>
        <begin position="578"/>
        <end position="733"/>
    </location>
</feature>
<keyword evidence="7" id="KW-0406">Ion transport</keyword>
<dbReference type="GO" id="GO:0012505">
    <property type="term" value="C:endomembrane system"/>
    <property type="evidence" value="ECO:0007669"/>
    <property type="project" value="UniProtKB-SubCell"/>
</dbReference>
<dbReference type="Proteomes" id="UP000507470">
    <property type="component" value="Unassembled WGS sequence"/>
</dbReference>
<keyword evidence="4" id="KW-0106">Calcium</keyword>
<keyword evidence="8 9" id="KW-0472">Membrane</keyword>
<dbReference type="GO" id="GO:0006874">
    <property type="term" value="P:intracellular calcium ion homeostasis"/>
    <property type="evidence" value="ECO:0007669"/>
    <property type="project" value="TreeGrafter"/>
</dbReference>
<gene>
    <name evidence="12" type="ORF">MCOR_19088</name>
</gene>
<dbReference type="GO" id="GO:0015369">
    <property type="term" value="F:calcium:proton antiporter activity"/>
    <property type="evidence" value="ECO:0007669"/>
    <property type="project" value="TreeGrafter"/>
</dbReference>
<feature type="transmembrane region" description="Helical" evidence="9">
    <location>
        <begin position="315"/>
        <end position="332"/>
    </location>
</feature>